<name>A0A1I0DLX2_THASX</name>
<dbReference type="RefSeq" id="WP_093329018.1">
    <property type="nucleotide sequence ID" value="NZ_AP027363.1"/>
</dbReference>
<keyword evidence="4" id="KW-1185">Reference proteome</keyword>
<evidence type="ECO:0000313" key="4">
    <source>
        <dbReference type="Proteomes" id="UP000199308"/>
    </source>
</evidence>
<evidence type="ECO:0000256" key="2">
    <source>
        <dbReference type="SAM" id="SignalP"/>
    </source>
</evidence>
<accession>A0A1I0DLX2</accession>
<evidence type="ECO:0000313" key="3">
    <source>
        <dbReference type="EMBL" id="SET33110.1"/>
    </source>
</evidence>
<protein>
    <submittedName>
        <fullName evidence="3">Uncharacterized protein</fullName>
    </submittedName>
</protein>
<gene>
    <name evidence="3" type="ORF">SAMN05660429_01563</name>
</gene>
<organism evidence="3 4">
    <name type="scientific">Thalassotalea agarivorans</name>
    <name type="common">Thalassomonas agarivorans</name>
    <dbReference type="NCBI Taxonomy" id="349064"/>
    <lineage>
        <taxon>Bacteria</taxon>
        <taxon>Pseudomonadati</taxon>
        <taxon>Pseudomonadota</taxon>
        <taxon>Gammaproteobacteria</taxon>
        <taxon>Alteromonadales</taxon>
        <taxon>Colwelliaceae</taxon>
        <taxon>Thalassotalea</taxon>
    </lineage>
</organism>
<evidence type="ECO:0000256" key="1">
    <source>
        <dbReference type="SAM" id="Coils"/>
    </source>
</evidence>
<dbReference type="Proteomes" id="UP000199308">
    <property type="component" value="Unassembled WGS sequence"/>
</dbReference>
<dbReference type="EMBL" id="FOHK01000006">
    <property type="protein sequence ID" value="SET33110.1"/>
    <property type="molecule type" value="Genomic_DNA"/>
</dbReference>
<feature type="signal peptide" evidence="2">
    <location>
        <begin position="1"/>
        <end position="19"/>
    </location>
</feature>
<keyword evidence="1" id="KW-0175">Coiled coil</keyword>
<reference evidence="3 4" key="1">
    <citation type="submission" date="2016-10" db="EMBL/GenBank/DDBJ databases">
        <authorList>
            <person name="de Groot N.N."/>
        </authorList>
    </citation>
    <scope>NUCLEOTIDE SEQUENCE [LARGE SCALE GENOMIC DNA]</scope>
    <source>
        <strain evidence="3 4">DSM 19706</strain>
    </source>
</reference>
<keyword evidence="2" id="KW-0732">Signal</keyword>
<feature type="chain" id="PRO_5011509190" evidence="2">
    <location>
        <begin position="20"/>
        <end position="84"/>
    </location>
</feature>
<feature type="coiled-coil region" evidence="1">
    <location>
        <begin position="57"/>
        <end position="84"/>
    </location>
</feature>
<proteinExistence type="predicted"/>
<sequence length="84" mass="9396">MKKLSLAVLLSLFAVNASALESEIDSVQVTPDQRVAAKQLDRSIEREVDEVIAEMRVQDEKEILVEADLEIEQEEAELEAQLAD</sequence>
<dbReference type="AlphaFoldDB" id="A0A1I0DLX2"/>